<name>A0A5D2W5J2_GOSMU</name>
<reference evidence="1 2" key="1">
    <citation type="submission" date="2019-07" db="EMBL/GenBank/DDBJ databases">
        <title>WGS assembly of Gossypium mustelinum.</title>
        <authorList>
            <person name="Chen Z.J."/>
            <person name="Sreedasyam A."/>
            <person name="Ando A."/>
            <person name="Song Q."/>
            <person name="De L."/>
            <person name="Hulse-Kemp A."/>
            <person name="Ding M."/>
            <person name="Ye W."/>
            <person name="Kirkbride R."/>
            <person name="Jenkins J."/>
            <person name="Plott C."/>
            <person name="Lovell J."/>
            <person name="Lin Y.-M."/>
            <person name="Vaughn R."/>
            <person name="Liu B."/>
            <person name="Li W."/>
            <person name="Simpson S."/>
            <person name="Scheffler B."/>
            <person name="Saski C."/>
            <person name="Grover C."/>
            <person name="Hu G."/>
            <person name="Conover J."/>
            <person name="Carlson J."/>
            <person name="Shu S."/>
            <person name="Boston L."/>
            <person name="Williams M."/>
            <person name="Peterson D."/>
            <person name="Mcgee K."/>
            <person name="Jones D."/>
            <person name="Wendel J."/>
            <person name="Stelly D."/>
            <person name="Grimwood J."/>
            <person name="Schmutz J."/>
        </authorList>
    </citation>
    <scope>NUCLEOTIDE SEQUENCE [LARGE SCALE GENOMIC DNA]</scope>
    <source>
        <strain evidence="1">1408120.09</strain>
    </source>
</reference>
<proteinExistence type="predicted"/>
<dbReference type="EMBL" id="CM017649">
    <property type="protein sequence ID" value="TYI96779.1"/>
    <property type="molecule type" value="Genomic_DNA"/>
</dbReference>
<gene>
    <name evidence="1" type="ORF">E1A91_D01G097300v1</name>
</gene>
<dbReference type="Proteomes" id="UP000323597">
    <property type="component" value="Chromosome D01"/>
</dbReference>
<evidence type="ECO:0000313" key="1">
    <source>
        <dbReference type="EMBL" id="TYI96779.1"/>
    </source>
</evidence>
<protein>
    <submittedName>
        <fullName evidence="1">Uncharacterized protein</fullName>
    </submittedName>
</protein>
<evidence type="ECO:0000313" key="2">
    <source>
        <dbReference type="Proteomes" id="UP000323597"/>
    </source>
</evidence>
<organism evidence="1 2">
    <name type="scientific">Gossypium mustelinum</name>
    <name type="common">Cotton</name>
    <name type="synonym">Gossypium caicoense</name>
    <dbReference type="NCBI Taxonomy" id="34275"/>
    <lineage>
        <taxon>Eukaryota</taxon>
        <taxon>Viridiplantae</taxon>
        <taxon>Streptophyta</taxon>
        <taxon>Embryophyta</taxon>
        <taxon>Tracheophyta</taxon>
        <taxon>Spermatophyta</taxon>
        <taxon>Magnoliopsida</taxon>
        <taxon>eudicotyledons</taxon>
        <taxon>Gunneridae</taxon>
        <taxon>Pentapetalae</taxon>
        <taxon>rosids</taxon>
        <taxon>malvids</taxon>
        <taxon>Malvales</taxon>
        <taxon>Malvaceae</taxon>
        <taxon>Malvoideae</taxon>
        <taxon>Gossypium</taxon>
    </lineage>
</organism>
<sequence>MHGQLEEIPTTGMKPRGSIQRDSSMVQLTIKGLTSSLFHLVLEGGYVLACRMVWLLSSFPLQNYYPILIGNSPTE</sequence>
<accession>A0A5D2W5J2</accession>
<keyword evidence="2" id="KW-1185">Reference proteome</keyword>
<dbReference type="AlphaFoldDB" id="A0A5D2W5J2"/>